<evidence type="ECO:0000313" key="3">
    <source>
        <dbReference type="Proteomes" id="UP000322084"/>
    </source>
</evidence>
<reference evidence="3 4" key="1">
    <citation type="submission" date="2019-09" db="EMBL/GenBank/DDBJ databases">
        <title>NBRP : Genome information of microbial organism related human and environment.</title>
        <authorList>
            <person name="Hattori M."/>
            <person name="Oshima K."/>
            <person name="Inaba H."/>
            <person name="Suda W."/>
            <person name="Sakamoto M."/>
            <person name="Iino T."/>
            <person name="Kitahara M."/>
            <person name="Oshida Y."/>
            <person name="Iida T."/>
            <person name="Kudo T."/>
            <person name="Itoh T."/>
            <person name="Ohkuma M."/>
        </authorList>
    </citation>
    <scope>NUCLEOTIDE SEQUENCE [LARGE SCALE GENOMIC DNA]</scope>
    <source>
        <strain evidence="1 3">Hi-2</strain>
        <strain evidence="2 4">Mie-1</strain>
    </source>
</reference>
<evidence type="ECO:0000313" key="4">
    <source>
        <dbReference type="Proteomes" id="UP000325187"/>
    </source>
</evidence>
<dbReference type="Proteomes" id="UP000325187">
    <property type="component" value="Unassembled WGS sequence"/>
</dbReference>
<dbReference type="Proteomes" id="UP000322084">
    <property type="component" value="Unassembled WGS sequence"/>
</dbReference>
<gene>
    <name evidence="1" type="ORF">JCM17844_14420</name>
    <name evidence="2" type="ORF">JCM17845_18680</name>
</gene>
<organism evidence="2 4">
    <name type="scientific">Iodidimonas gelatinilytica</name>
    <dbReference type="NCBI Taxonomy" id="1236966"/>
    <lineage>
        <taxon>Bacteria</taxon>
        <taxon>Pseudomonadati</taxon>
        <taxon>Pseudomonadota</taxon>
        <taxon>Alphaproteobacteria</taxon>
        <taxon>Iodidimonadales</taxon>
        <taxon>Iodidimonadaceae</taxon>
        <taxon>Iodidimonas</taxon>
    </lineage>
</organism>
<proteinExistence type="predicted"/>
<name>A0A5A7N0M7_9PROT</name>
<dbReference type="EMBL" id="BKCM01000009">
    <property type="protein sequence ID" value="GER01245.1"/>
    <property type="molecule type" value="Genomic_DNA"/>
</dbReference>
<dbReference type="AlphaFoldDB" id="A0A5A7N0M7"/>
<keyword evidence="4" id="KW-1185">Reference proteome</keyword>
<accession>A0A5A7N0M7</accession>
<protein>
    <submittedName>
        <fullName evidence="2">Uncharacterized protein</fullName>
    </submittedName>
</protein>
<comment type="caution">
    <text evidence="2">The sequence shown here is derived from an EMBL/GenBank/DDBJ whole genome shotgun (WGS) entry which is preliminary data.</text>
</comment>
<sequence length="63" mass="7007">MLMRAGLTLRNFQCTPIKTENSLGGYAYFCEWDLMAPINTDRASALDYGNDGWFIGVLGTIRG</sequence>
<evidence type="ECO:0000313" key="1">
    <source>
        <dbReference type="EMBL" id="GEQ97805.1"/>
    </source>
</evidence>
<accession>A0A5A7MS29</accession>
<evidence type="ECO:0000313" key="2">
    <source>
        <dbReference type="EMBL" id="GER01245.1"/>
    </source>
</evidence>
<dbReference type="EMBL" id="BKCL01000004">
    <property type="protein sequence ID" value="GEQ97805.1"/>
    <property type="molecule type" value="Genomic_DNA"/>
</dbReference>